<proteinExistence type="predicted"/>
<accession>A0A8S3S5D7</accession>
<dbReference type="Gene3D" id="3.60.10.10">
    <property type="entry name" value="Endonuclease/exonuclease/phosphatase"/>
    <property type="match status" value="1"/>
</dbReference>
<evidence type="ECO:0008006" key="3">
    <source>
        <dbReference type="Google" id="ProtNLM"/>
    </source>
</evidence>
<dbReference type="InterPro" id="IPR036691">
    <property type="entry name" value="Endo/exonu/phosph_ase_sf"/>
</dbReference>
<organism evidence="1 2">
    <name type="scientific">Mytilus edulis</name>
    <name type="common">Blue mussel</name>
    <dbReference type="NCBI Taxonomy" id="6550"/>
    <lineage>
        <taxon>Eukaryota</taxon>
        <taxon>Metazoa</taxon>
        <taxon>Spiralia</taxon>
        <taxon>Lophotrochozoa</taxon>
        <taxon>Mollusca</taxon>
        <taxon>Bivalvia</taxon>
        <taxon>Autobranchia</taxon>
        <taxon>Pteriomorphia</taxon>
        <taxon>Mytilida</taxon>
        <taxon>Mytiloidea</taxon>
        <taxon>Mytilidae</taxon>
        <taxon>Mytilinae</taxon>
        <taxon>Mytilus</taxon>
    </lineage>
</organism>
<dbReference type="EMBL" id="CAJPWZ010001480">
    <property type="protein sequence ID" value="CAG2216352.1"/>
    <property type="molecule type" value="Genomic_DNA"/>
</dbReference>
<dbReference type="Proteomes" id="UP000683360">
    <property type="component" value="Unassembled WGS sequence"/>
</dbReference>
<evidence type="ECO:0000313" key="2">
    <source>
        <dbReference type="Proteomes" id="UP000683360"/>
    </source>
</evidence>
<protein>
    <recommendedName>
        <fullName evidence="3">Endonuclease/exonuclease/phosphatase domain-containing protein</fullName>
    </recommendedName>
</protein>
<dbReference type="SUPFAM" id="SSF56219">
    <property type="entry name" value="DNase I-like"/>
    <property type="match status" value="1"/>
</dbReference>
<comment type="caution">
    <text evidence="1">The sequence shown here is derived from an EMBL/GenBank/DDBJ whole genome shotgun (WGS) entry which is preliminary data.</text>
</comment>
<evidence type="ECO:0000313" key="1">
    <source>
        <dbReference type="EMBL" id="CAG2216352.1"/>
    </source>
</evidence>
<sequence length="336" mass="38982">MCWNYPESMITLQKTEGNLKTNQESDSEFVQWIEISNQISSLDQHTLFGCTYVPPEFSKYSSDESFIEIEEELLIFSQGIKNIVIVGDFNARTSSLKDYVDDDINLQEILQIEEDIINDNTSSYSILKENNILQRFNKDTGRVNKYGTKLLDFCKRCNLFIANGRLFSDNGIGHTTCKDASMVDYLLLSPNSFNITTDFEIIDFNPMFSDVHNRVHFTMKIDNDNHQKNLTFNQKVDQHVRWRSDKTNEFIQEINDDPNNSLNELNIMLNKMNENTQVNVDQINSFIDNLCKFLVNSATDAFSDNKNNRSKRSPKLNTKPWFNNECREKKKCISSG</sequence>
<gene>
    <name evidence="1" type="ORF">MEDL_30096</name>
</gene>
<dbReference type="AlphaFoldDB" id="A0A8S3S5D7"/>
<reference evidence="1" key="1">
    <citation type="submission" date="2021-03" db="EMBL/GenBank/DDBJ databases">
        <authorList>
            <person name="Bekaert M."/>
        </authorList>
    </citation>
    <scope>NUCLEOTIDE SEQUENCE</scope>
</reference>
<dbReference type="OrthoDB" id="8906575at2759"/>
<name>A0A8S3S5D7_MYTED</name>
<keyword evidence="2" id="KW-1185">Reference proteome</keyword>